<sequence>MRWVFFAALFLASTVVDAGTLQLAWRHNSQDELITVTAEQGGILRQPLPADLATPLGSIWKLFIYAWLTDNRIAENPYRCTGQSTEEVYCCSVGQEISREQALVQSCGLYFAPERWHIDASDWRQYWQKRHAPTWVTSLNAIQPATVVKVSSLLTALSALPALPAQPEARKTLLNLMVQPTDEPLASRLGGRLRVKTWSWHRESDVTQRQGGFAGWLTDGTPVWARGDGTSKTILARYAGAIDQALPTTRTVDAQACVESQLFARYPIKSVLRSGDGQPVGEGRLQGRYRVLFRQGNEIEIVSQGELYLRHKHDQWHITAQLSREEYVARVLEREAKAKPAEAAKALAVVIRTYLQQQAGHSADCLYIEDSSSRQRVAPRPASAETRRIANWTDGLVLSGSPVQYHSSRMAENQLSWRHAVELAHQGMRYDVILAQVWPQATLSTWERVVSNCHAMPEAKAWLLRQQPLWGEKLDAEPGYAATTHFAVCQLQHAGTPWVDRDRRRIYIRHFKQLQDRLDLTHEYLHLAFNGYPSSLDESYIENLARHLLME</sequence>
<dbReference type="Pfam" id="PF08486">
    <property type="entry name" value="SpoIID"/>
    <property type="match status" value="1"/>
</dbReference>
<feature type="domain" description="DUF2300" evidence="3">
    <location>
        <begin position="82"/>
        <end position="204"/>
    </location>
</feature>
<comment type="caution">
    <text evidence="4">The sequence shown here is derived from an EMBL/GenBank/DDBJ whole genome shotgun (WGS) entry which is preliminary data.</text>
</comment>
<dbReference type="Pfam" id="PF10062">
    <property type="entry name" value="DUF2300"/>
    <property type="match status" value="2"/>
</dbReference>
<dbReference type="SUPFAM" id="SSF56601">
    <property type="entry name" value="beta-lactamase/transpeptidase-like"/>
    <property type="match status" value="1"/>
</dbReference>
<evidence type="ECO:0000256" key="1">
    <source>
        <dbReference type="SAM" id="SignalP"/>
    </source>
</evidence>
<feature type="domain" description="Sporulation stage II protein D amidase enhancer LytB N-terminal" evidence="2">
    <location>
        <begin position="314"/>
        <end position="374"/>
    </location>
</feature>
<gene>
    <name evidence="4" type="ORF">AIF45_04200</name>
</gene>
<feature type="domain" description="DUF2300" evidence="3">
    <location>
        <begin position="414"/>
        <end position="533"/>
    </location>
</feature>
<evidence type="ECO:0000313" key="4">
    <source>
        <dbReference type="EMBL" id="MII78320.1"/>
    </source>
</evidence>
<reference evidence="4" key="1">
    <citation type="submission" date="2018-08" db="EMBL/GenBank/DDBJ databases">
        <authorList>
            <consortium name="GenomeTrakr network: Whole genome sequencing for foodborne pathogen traceback"/>
        </authorList>
    </citation>
    <scope>NUCLEOTIDE SEQUENCE [LARGE SCALE GENOMIC DNA]</scope>
    <source>
        <strain evidence="4">FDA00003943</strain>
    </source>
</reference>
<name>A0A6C8YAA3_SALER</name>
<feature type="signal peptide" evidence="1">
    <location>
        <begin position="1"/>
        <end position="18"/>
    </location>
</feature>
<feature type="chain" id="PRO_5025681687" evidence="1">
    <location>
        <begin position="19"/>
        <end position="551"/>
    </location>
</feature>
<keyword evidence="1" id="KW-0732">Signal</keyword>
<dbReference type="InterPro" id="IPR013693">
    <property type="entry name" value="SpoIID/LytB_N"/>
</dbReference>
<dbReference type="EMBL" id="RSKH01000002">
    <property type="protein sequence ID" value="MII78320.1"/>
    <property type="molecule type" value="Genomic_DNA"/>
</dbReference>
<accession>A0A6C8YAA3</accession>
<protein>
    <submittedName>
        <fullName evidence="4">DUF2300 domain-containing protein</fullName>
    </submittedName>
</protein>
<organism evidence="4">
    <name type="scientific">Salmonella enterica subsp. salamae</name>
    <dbReference type="NCBI Taxonomy" id="59202"/>
    <lineage>
        <taxon>Bacteria</taxon>
        <taxon>Pseudomonadati</taxon>
        <taxon>Pseudomonadota</taxon>
        <taxon>Gammaproteobacteria</taxon>
        <taxon>Enterobacterales</taxon>
        <taxon>Enterobacteriaceae</taxon>
        <taxon>Salmonella</taxon>
    </lineage>
</organism>
<evidence type="ECO:0000259" key="2">
    <source>
        <dbReference type="Pfam" id="PF08486"/>
    </source>
</evidence>
<dbReference type="InterPro" id="IPR012338">
    <property type="entry name" value="Beta-lactam/transpept-like"/>
</dbReference>
<dbReference type="Proteomes" id="UP000885342">
    <property type="component" value="Unassembled WGS sequence"/>
</dbReference>
<evidence type="ECO:0000259" key="3">
    <source>
        <dbReference type="Pfam" id="PF10062"/>
    </source>
</evidence>
<proteinExistence type="predicted"/>
<dbReference type="InterPro" id="IPR018748">
    <property type="entry name" value="DUF2300_secreted"/>
</dbReference>
<dbReference type="AlphaFoldDB" id="A0A6C8YAA3"/>